<dbReference type="AlphaFoldDB" id="A0AAN9PDU6"/>
<feature type="region of interest" description="Disordered" evidence="1">
    <location>
        <begin position="1"/>
        <end position="21"/>
    </location>
</feature>
<organism evidence="2 3">
    <name type="scientific">Clitoria ternatea</name>
    <name type="common">Butterfly pea</name>
    <dbReference type="NCBI Taxonomy" id="43366"/>
    <lineage>
        <taxon>Eukaryota</taxon>
        <taxon>Viridiplantae</taxon>
        <taxon>Streptophyta</taxon>
        <taxon>Embryophyta</taxon>
        <taxon>Tracheophyta</taxon>
        <taxon>Spermatophyta</taxon>
        <taxon>Magnoliopsida</taxon>
        <taxon>eudicotyledons</taxon>
        <taxon>Gunneridae</taxon>
        <taxon>Pentapetalae</taxon>
        <taxon>rosids</taxon>
        <taxon>fabids</taxon>
        <taxon>Fabales</taxon>
        <taxon>Fabaceae</taxon>
        <taxon>Papilionoideae</taxon>
        <taxon>50 kb inversion clade</taxon>
        <taxon>NPAAA clade</taxon>
        <taxon>indigoferoid/millettioid clade</taxon>
        <taxon>Phaseoleae</taxon>
        <taxon>Clitoria</taxon>
    </lineage>
</organism>
<reference evidence="2 3" key="1">
    <citation type="submission" date="2024-01" db="EMBL/GenBank/DDBJ databases">
        <title>The genomes of 5 underutilized Papilionoideae crops provide insights into root nodulation and disease resistance.</title>
        <authorList>
            <person name="Yuan L."/>
        </authorList>
    </citation>
    <scope>NUCLEOTIDE SEQUENCE [LARGE SCALE GENOMIC DNA]</scope>
    <source>
        <strain evidence="2">LY-2023</strain>
        <tissue evidence="2">Leaf</tissue>
    </source>
</reference>
<dbReference type="EMBL" id="JAYKXN010000004">
    <property type="protein sequence ID" value="KAK7293764.1"/>
    <property type="molecule type" value="Genomic_DNA"/>
</dbReference>
<proteinExistence type="predicted"/>
<keyword evidence="3" id="KW-1185">Reference proteome</keyword>
<evidence type="ECO:0000313" key="2">
    <source>
        <dbReference type="EMBL" id="KAK7293764.1"/>
    </source>
</evidence>
<evidence type="ECO:0000256" key="1">
    <source>
        <dbReference type="SAM" id="MobiDB-lite"/>
    </source>
</evidence>
<name>A0AAN9PDU6_CLITE</name>
<dbReference type="Proteomes" id="UP001359559">
    <property type="component" value="Unassembled WGS sequence"/>
</dbReference>
<evidence type="ECO:0000313" key="3">
    <source>
        <dbReference type="Proteomes" id="UP001359559"/>
    </source>
</evidence>
<protein>
    <submittedName>
        <fullName evidence="2">Uncharacterized protein</fullName>
    </submittedName>
</protein>
<gene>
    <name evidence="2" type="ORF">RJT34_16637</name>
</gene>
<accession>A0AAN9PDU6</accession>
<sequence>MLLQLSAKKQNSDDEEDGDGVELVNTQTHNKNYVDPTPSLPPPLYIHTLSLTLPEPSHLIAPLSLPPPPSLSIFPLFLPSFLPQYCVCNIRDNLSLIRISLNYCRSLLPSAL</sequence>
<comment type="caution">
    <text evidence="2">The sequence shown here is derived from an EMBL/GenBank/DDBJ whole genome shotgun (WGS) entry which is preliminary data.</text>
</comment>